<organism evidence="6">
    <name type="scientific">Strongyloides ratti</name>
    <name type="common">Parasitic roundworm</name>
    <dbReference type="NCBI Taxonomy" id="34506"/>
    <lineage>
        <taxon>Eukaryota</taxon>
        <taxon>Metazoa</taxon>
        <taxon>Ecdysozoa</taxon>
        <taxon>Nematoda</taxon>
        <taxon>Chromadorea</taxon>
        <taxon>Rhabditida</taxon>
        <taxon>Tylenchina</taxon>
        <taxon>Panagrolaimomorpha</taxon>
        <taxon>Strongyloidoidea</taxon>
        <taxon>Strongyloididae</taxon>
        <taxon>Strongyloides</taxon>
    </lineage>
</organism>
<keyword evidence="2 4" id="KW-0378">Hydrolase</keyword>
<comment type="domain">
    <text evidence="4">The Q motif is unique to and characteristic of the DEAD box family of RNA helicases and controls ATP binding and hydrolysis.</text>
</comment>
<dbReference type="SMART" id="SM00487">
    <property type="entry name" value="DEXDc"/>
    <property type="match status" value="1"/>
</dbReference>
<dbReference type="WormBase" id="SRAE_0000055000">
    <property type="protein sequence ID" value="SRP06515"/>
    <property type="gene ID" value="WBGene00256296"/>
</dbReference>
<evidence type="ECO:0000313" key="8">
    <source>
        <dbReference type="WBParaSite" id="SRAE_0000055000.1"/>
    </source>
</evidence>
<dbReference type="PANTHER" id="PTHR24031">
    <property type="entry name" value="RNA HELICASE"/>
    <property type="match status" value="1"/>
</dbReference>
<dbReference type="InterPro" id="IPR011545">
    <property type="entry name" value="DEAD/DEAH_box_helicase_dom"/>
</dbReference>
<reference evidence="8" key="3">
    <citation type="submission" date="2020-12" db="UniProtKB">
        <authorList>
            <consortium name="WormBaseParasite"/>
        </authorList>
    </citation>
    <scope>IDENTIFICATION</scope>
</reference>
<dbReference type="AlphaFoldDB" id="A0A090KVH3"/>
<keyword evidence="3 4" id="KW-0067">ATP-binding</keyword>
<name>A0A090KVH3_STRRB</name>
<dbReference type="GO" id="GO:0003723">
    <property type="term" value="F:RNA binding"/>
    <property type="evidence" value="ECO:0007669"/>
    <property type="project" value="UniProtKB-UniRule"/>
</dbReference>
<proteinExistence type="inferred from homology"/>
<keyword evidence="7" id="KW-1185">Reference proteome</keyword>
<dbReference type="InterPro" id="IPR027417">
    <property type="entry name" value="P-loop_NTPase"/>
</dbReference>
<evidence type="ECO:0000256" key="1">
    <source>
        <dbReference type="ARBA" id="ARBA00022741"/>
    </source>
</evidence>
<accession>A0A090KVH3</accession>
<feature type="domain" description="Helicase ATP-binding" evidence="5">
    <location>
        <begin position="62"/>
        <end position="235"/>
    </location>
</feature>
<evidence type="ECO:0000313" key="6">
    <source>
        <dbReference type="EMBL" id="CEF61426.1"/>
    </source>
</evidence>
<reference evidence="6" key="1">
    <citation type="submission" date="2014-09" db="EMBL/GenBank/DDBJ databases">
        <authorList>
            <person name="Aslett A.Martin."/>
        </authorList>
    </citation>
    <scope>NUCLEOTIDE SEQUENCE</scope>
    <source>
        <strain evidence="6">ED321 Heterogonic</strain>
    </source>
</reference>
<dbReference type="GO" id="GO:0003724">
    <property type="term" value="F:RNA helicase activity"/>
    <property type="evidence" value="ECO:0007669"/>
    <property type="project" value="UniProtKB-EC"/>
</dbReference>
<dbReference type="OrthoDB" id="5952536at2759"/>
<dbReference type="EMBL" id="LN609407">
    <property type="protein sequence ID" value="CEF61426.1"/>
    <property type="molecule type" value="Genomic_DNA"/>
</dbReference>
<dbReference type="Proteomes" id="UP000035682">
    <property type="component" value="Unplaced"/>
</dbReference>
<evidence type="ECO:0000256" key="3">
    <source>
        <dbReference type="ARBA" id="ARBA00022840"/>
    </source>
</evidence>
<dbReference type="CTD" id="36373794"/>
<dbReference type="Gene3D" id="3.40.50.300">
    <property type="entry name" value="P-loop containing nucleotide triphosphate hydrolases"/>
    <property type="match status" value="1"/>
</dbReference>
<dbReference type="WBParaSite" id="SRAE_0000055000.1">
    <property type="protein sequence ID" value="SRAE_0000055000.1"/>
    <property type="gene ID" value="WBGene00256296"/>
</dbReference>
<comment type="catalytic activity">
    <reaction evidence="4">
        <text>ATP + H2O = ADP + phosphate + H(+)</text>
        <dbReference type="Rhea" id="RHEA:13065"/>
        <dbReference type="ChEBI" id="CHEBI:15377"/>
        <dbReference type="ChEBI" id="CHEBI:15378"/>
        <dbReference type="ChEBI" id="CHEBI:30616"/>
        <dbReference type="ChEBI" id="CHEBI:43474"/>
        <dbReference type="ChEBI" id="CHEBI:456216"/>
        <dbReference type="EC" id="3.6.4.13"/>
    </reaction>
</comment>
<gene>
    <name evidence="6 8 9" type="ORF">SRAE_0000055000</name>
</gene>
<dbReference type="GO" id="GO:0016787">
    <property type="term" value="F:hydrolase activity"/>
    <property type="evidence" value="ECO:0007669"/>
    <property type="project" value="UniProtKB-KW"/>
</dbReference>
<dbReference type="GeneID" id="36373794"/>
<keyword evidence="4" id="KW-0694">RNA-binding</keyword>
<evidence type="ECO:0000259" key="5">
    <source>
        <dbReference type="PROSITE" id="PS51192"/>
    </source>
</evidence>
<dbReference type="EC" id="3.6.4.13" evidence="4"/>
<protein>
    <recommendedName>
        <fullName evidence="4">ATP-dependent RNA helicase</fullName>
        <ecNumber evidence="4">3.6.4.13</ecNumber>
    </recommendedName>
</protein>
<evidence type="ECO:0000313" key="7">
    <source>
        <dbReference type="Proteomes" id="UP000035682"/>
    </source>
</evidence>
<evidence type="ECO:0000313" key="9">
    <source>
        <dbReference type="WormBase" id="SRAE_0000055000"/>
    </source>
</evidence>
<comment type="similarity">
    <text evidence="4">Belongs to the DEAD box helicase family.</text>
</comment>
<dbReference type="Pfam" id="PF00270">
    <property type="entry name" value="DEAD"/>
    <property type="match status" value="1"/>
</dbReference>
<sequence length="301" mass="33819">MSITKKILLDHVSVNTSKTISAPITEDTFEETVLKNVEQIKIGLEAVFFVNNFKSRAQFLSVLCIERGDNLFLCLPPGSGKTITFLSTVIAEIDCTSVIVLPTIILCEQYMNICQKAGLPYIVFNMNITAAEKRKLMKLSMDSSSEFSENYNIILTTPDSFIGEDLRFILSNLYKNKKLKKFIVDEAYLIFDQGLGFRPNYLKMLSYFDTLRETHTLSKEEKDEARRKYESSDNSVFITTAGNLVGVDLQTCSVILHHGLLTNISTYFQDIGRLNRGGGIAFSILYSTSYAVGSLKIILTI</sequence>
<dbReference type="SUPFAM" id="SSF52540">
    <property type="entry name" value="P-loop containing nucleoside triphosphate hydrolases"/>
    <property type="match status" value="1"/>
</dbReference>
<evidence type="ECO:0000256" key="4">
    <source>
        <dbReference type="RuleBase" id="RU365068"/>
    </source>
</evidence>
<comment type="function">
    <text evidence="4">RNA helicase.</text>
</comment>
<dbReference type="GO" id="GO:0005524">
    <property type="term" value="F:ATP binding"/>
    <property type="evidence" value="ECO:0007669"/>
    <property type="project" value="UniProtKB-UniRule"/>
</dbReference>
<dbReference type="PROSITE" id="PS51192">
    <property type="entry name" value="HELICASE_ATP_BIND_1"/>
    <property type="match status" value="1"/>
</dbReference>
<reference evidence="7" key="2">
    <citation type="submission" date="2014-09" db="EMBL/GenBank/DDBJ databases">
        <authorList>
            <person name="Martin A.A."/>
        </authorList>
    </citation>
    <scope>NUCLEOTIDE SEQUENCE</scope>
    <source>
        <strain evidence="7">ED321</strain>
    </source>
</reference>
<dbReference type="InterPro" id="IPR014001">
    <property type="entry name" value="Helicase_ATP-bd"/>
</dbReference>
<evidence type="ECO:0000256" key="2">
    <source>
        <dbReference type="ARBA" id="ARBA00022801"/>
    </source>
</evidence>
<keyword evidence="1 4" id="KW-0547">Nucleotide-binding</keyword>
<keyword evidence="4 6" id="KW-0347">Helicase</keyword>
<dbReference type="RefSeq" id="XP_024500635.1">
    <property type="nucleotide sequence ID" value="XM_024646455.1"/>
</dbReference>